<feature type="transmembrane region" description="Helical" evidence="5">
    <location>
        <begin position="355"/>
        <end position="376"/>
    </location>
</feature>
<proteinExistence type="predicted"/>
<dbReference type="GO" id="GO:0016020">
    <property type="term" value="C:membrane"/>
    <property type="evidence" value="ECO:0007669"/>
    <property type="project" value="UniProtKB-SubCell"/>
</dbReference>
<dbReference type="CDD" id="cd17319">
    <property type="entry name" value="MFS_ExuT_GudP_like"/>
    <property type="match status" value="1"/>
</dbReference>
<dbReference type="PANTHER" id="PTHR11662:SF399">
    <property type="entry name" value="FI19708P1-RELATED"/>
    <property type="match status" value="1"/>
</dbReference>
<dbReference type="Gene3D" id="1.20.1250.20">
    <property type="entry name" value="MFS general substrate transporter like domains"/>
    <property type="match status" value="2"/>
</dbReference>
<evidence type="ECO:0000256" key="1">
    <source>
        <dbReference type="ARBA" id="ARBA00004141"/>
    </source>
</evidence>
<protein>
    <submittedName>
        <fullName evidence="7">MFS family permease</fullName>
    </submittedName>
</protein>
<dbReference type="RefSeq" id="WP_183274604.1">
    <property type="nucleotide sequence ID" value="NZ_JACHXV010000001.1"/>
</dbReference>
<feature type="transmembrane region" description="Helical" evidence="5">
    <location>
        <begin position="293"/>
        <end position="313"/>
    </location>
</feature>
<feature type="transmembrane region" description="Helical" evidence="5">
    <location>
        <begin position="54"/>
        <end position="75"/>
    </location>
</feature>
<organism evidence="7 8">
    <name type="scientific">Endobacter medicaginis</name>
    <dbReference type="NCBI Taxonomy" id="1181271"/>
    <lineage>
        <taxon>Bacteria</taxon>
        <taxon>Pseudomonadati</taxon>
        <taxon>Pseudomonadota</taxon>
        <taxon>Alphaproteobacteria</taxon>
        <taxon>Acetobacterales</taxon>
        <taxon>Acetobacteraceae</taxon>
        <taxon>Endobacter</taxon>
    </lineage>
</organism>
<evidence type="ECO:0000256" key="5">
    <source>
        <dbReference type="SAM" id="Phobius"/>
    </source>
</evidence>
<name>A0A839UUR6_9PROT</name>
<feature type="transmembrane region" description="Helical" evidence="5">
    <location>
        <begin position="382"/>
        <end position="402"/>
    </location>
</feature>
<feature type="transmembrane region" description="Helical" evidence="5">
    <location>
        <begin position="219"/>
        <end position="238"/>
    </location>
</feature>
<dbReference type="InterPro" id="IPR020846">
    <property type="entry name" value="MFS_dom"/>
</dbReference>
<dbReference type="EMBL" id="JACHXV010000001">
    <property type="protein sequence ID" value="MBB3172405.1"/>
    <property type="molecule type" value="Genomic_DNA"/>
</dbReference>
<keyword evidence="4 5" id="KW-0472">Membrane</keyword>
<dbReference type="SUPFAM" id="SSF103473">
    <property type="entry name" value="MFS general substrate transporter"/>
    <property type="match status" value="1"/>
</dbReference>
<dbReference type="PROSITE" id="PS51257">
    <property type="entry name" value="PROKAR_LIPOPROTEIN"/>
    <property type="match status" value="1"/>
</dbReference>
<evidence type="ECO:0000256" key="2">
    <source>
        <dbReference type="ARBA" id="ARBA00022692"/>
    </source>
</evidence>
<evidence type="ECO:0000313" key="8">
    <source>
        <dbReference type="Proteomes" id="UP000557688"/>
    </source>
</evidence>
<dbReference type="PANTHER" id="PTHR11662">
    <property type="entry name" value="SOLUTE CARRIER FAMILY 17"/>
    <property type="match status" value="1"/>
</dbReference>
<keyword evidence="2 5" id="KW-0812">Transmembrane</keyword>
<evidence type="ECO:0000259" key="6">
    <source>
        <dbReference type="PROSITE" id="PS50850"/>
    </source>
</evidence>
<dbReference type="GO" id="GO:0022857">
    <property type="term" value="F:transmembrane transporter activity"/>
    <property type="evidence" value="ECO:0007669"/>
    <property type="project" value="InterPro"/>
</dbReference>
<dbReference type="PROSITE" id="PS50850">
    <property type="entry name" value="MFS"/>
    <property type="match status" value="1"/>
</dbReference>
<reference evidence="7 8" key="1">
    <citation type="submission" date="2020-08" db="EMBL/GenBank/DDBJ databases">
        <title>Genomic Encyclopedia of Type Strains, Phase III (KMG-III): the genomes of soil and plant-associated and newly described type strains.</title>
        <authorList>
            <person name="Whitman W."/>
        </authorList>
    </citation>
    <scope>NUCLEOTIDE SEQUENCE [LARGE SCALE GENOMIC DNA]</scope>
    <source>
        <strain evidence="7 8">CECT 8088</strain>
    </source>
</reference>
<comment type="caution">
    <text evidence="7">The sequence shown here is derived from an EMBL/GenBank/DDBJ whole genome shotgun (WGS) entry which is preliminary data.</text>
</comment>
<dbReference type="AlphaFoldDB" id="A0A839UUR6"/>
<feature type="transmembrane region" description="Helical" evidence="5">
    <location>
        <begin position="319"/>
        <end position="343"/>
    </location>
</feature>
<evidence type="ECO:0000256" key="4">
    <source>
        <dbReference type="ARBA" id="ARBA00023136"/>
    </source>
</evidence>
<feature type="transmembrane region" description="Helical" evidence="5">
    <location>
        <begin position="258"/>
        <end position="281"/>
    </location>
</feature>
<accession>A0A839UUR6</accession>
<feature type="transmembrane region" description="Helical" evidence="5">
    <location>
        <begin position="171"/>
        <end position="191"/>
    </location>
</feature>
<evidence type="ECO:0000313" key="7">
    <source>
        <dbReference type="EMBL" id="MBB3172405.1"/>
    </source>
</evidence>
<dbReference type="InterPro" id="IPR036259">
    <property type="entry name" value="MFS_trans_sf"/>
</dbReference>
<dbReference type="InterPro" id="IPR011701">
    <property type="entry name" value="MFS"/>
</dbReference>
<dbReference type="Proteomes" id="UP000557688">
    <property type="component" value="Unassembled WGS sequence"/>
</dbReference>
<evidence type="ECO:0000256" key="3">
    <source>
        <dbReference type="ARBA" id="ARBA00022989"/>
    </source>
</evidence>
<keyword evidence="3 5" id="KW-1133">Transmembrane helix</keyword>
<keyword evidence="8" id="KW-1185">Reference proteome</keyword>
<gene>
    <name evidence="7" type="ORF">FHR90_000211</name>
</gene>
<feature type="domain" description="Major facilitator superfamily (MFS) profile" evidence="6">
    <location>
        <begin position="17"/>
        <end position="408"/>
    </location>
</feature>
<dbReference type="InterPro" id="IPR050382">
    <property type="entry name" value="MFS_Na/Anion_cotransporter"/>
</dbReference>
<comment type="subcellular location">
    <subcellularLocation>
        <location evidence="1">Membrane</location>
        <topology evidence="1">Multi-pass membrane protein</topology>
    </subcellularLocation>
</comment>
<sequence>MHTRLSPASLRRGRVVALSLLVAAGCVNYLDRSALSIANSAIRDEFGLSLAQMGLLLSVFAIAYGLAQIPVGLLIDRFGPRRALGAGMALWSAAQCAAAGVGGFVSFAVARAALGIGEAPMYLAGTKVCTEWYPPRERAWPIGLFNASSALGPAVAPPLLTALLIGAGWRWMFACLGLAGFALLVAWLAFYRDPPLPEAARPVVRASGKRLRGLLGDPVSWCMGLGFLGIVYLTWLYATWLPDYLARVRHLSIAQVGIWAAVPQGCGFLGALAGGAVSQALARRGLAPVRACALPVAVAMALTAACTLGAALVGGTASAIALICVALFGANLASSSGWALASVATDDDSVATLEAIQNLGGSLGGALAPALTGWLAQASGSFTPPLALASAVALASAALYGFGIRRAIEVPGLSMSPASGHIPPAQ</sequence>
<dbReference type="Pfam" id="PF07690">
    <property type="entry name" value="MFS_1"/>
    <property type="match status" value="1"/>
</dbReference>